<feature type="region of interest" description="Disordered" evidence="1">
    <location>
        <begin position="112"/>
        <end position="156"/>
    </location>
</feature>
<feature type="compositionally biased region" description="Polar residues" evidence="1">
    <location>
        <begin position="62"/>
        <end position="73"/>
    </location>
</feature>
<evidence type="ECO:0008006" key="4">
    <source>
        <dbReference type="Google" id="ProtNLM"/>
    </source>
</evidence>
<gene>
    <name evidence="2" type="ORF">HPB52_024664</name>
</gene>
<protein>
    <recommendedName>
        <fullName evidence="4">Gag-like protein</fullName>
    </recommendedName>
</protein>
<evidence type="ECO:0000256" key="1">
    <source>
        <dbReference type="SAM" id="MobiDB-lite"/>
    </source>
</evidence>
<sequence length="443" mass="47503">MADANPEDLSHGSGPESSTGCTTPRAPKKSRPTAARKSSGVIQTRARKLRAAAASRIRKSPAGSTPNSRPRSQASRKKAAPSKAATTLPLAKTLNVTTAEAAAAITPILRPPTLRFEAPQQPETGPEIRKGAAPATQAASEDTGSSSSSPASPVGRKAHLLSASRDAIAAFLSGFPATARVRVNHRRNLIAVDTTPTGDVADLLQISTIVDIPVKVKVLVENTCMGEVFGVDPDIHLEDITSNISSSVGIVSCTRRGNTLRVTFEGITAPEELILFKQRRPVRACLPRPLQCNRCGVYGHAAATCSRDRRCLRCGRSHTEGPCTAENPRCLHCKGRHPANEPRCSSWQLQRQTAFILATSGGKLTRRQALEKAQAAAHAKRNGAPAASTTRPGYSFRDAIGGTPTLRPSPSRSPCIFPRRSWLSCWLTHFMWPRSYTTRSRPL</sequence>
<name>A0A9D4TE12_RHISA</name>
<comment type="caution">
    <text evidence="2">The sequence shown here is derived from an EMBL/GenBank/DDBJ whole genome shotgun (WGS) entry which is preliminary data.</text>
</comment>
<evidence type="ECO:0000313" key="2">
    <source>
        <dbReference type="EMBL" id="KAH7986884.1"/>
    </source>
</evidence>
<accession>A0A9D4TE12</accession>
<proteinExistence type="predicted"/>
<reference evidence="2" key="2">
    <citation type="submission" date="2021-09" db="EMBL/GenBank/DDBJ databases">
        <authorList>
            <person name="Jia N."/>
            <person name="Wang J."/>
            <person name="Shi W."/>
            <person name="Du L."/>
            <person name="Sun Y."/>
            <person name="Zhan W."/>
            <person name="Jiang J."/>
            <person name="Wang Q."/>
            <person name="Zhang B."/>
            <person name="Ji P."/>
            <person name="Sakyi L.B."/>
            <person name="Cui X."/>
            <person name="Yuan T."/>
            <person name="Jiang B."/>
            <person name="Yang W."/>
            <person name="Lam T.T.-Y."/>
            <person name="Chang Q."/>
            <person name="Ding S."/>
            <person name="Wang X."/>
            <person name="Zhu J."/>
            <person name="Ruan X."/>
            <person name="Zhao L."/>
            <person name="Wei J."/>
            <person name="Que T."/>
            <person name="Du C."/>
            <person name="Cheng J."/>
            <person name="Dai P."/>
            <person name="Han X."/>
            <person name="Huang E."/>
            <person name="Gao Y."/>
            <person name="Liu J."/>
            <person name="Shao H."/>
            <person name="Ye R."/>
            <person name="Li L."/>
            <person name="Wei W."/>
            <person name="Wang X."/>
            <person name="Wang C."/>
            <person name="Huo Q."/>
            <person name="Li W."/>
            <person name="Guo W."/>
            <person name="Chen H."/>
            <person name="Chen S."/>
            <person name="Zhou L."/>
            <person name="Zhou L."/>
            <person name="Ni X."/>
            <person name="Tian J."/>
            <person name="Zhou Y."/>
            <person name="Sheng Y."/>
            <person name="Liu T."/>
            <person name="Pan Y."/>
            <person name="Xia L."/>
            <person name="Li J."/>
            <person name="Zhao F."/>
            <person name="Cao W."/>
        </authorList>
    </citation>
    <scope>NUCLEOTIDE SEQUENCE</scope>
    <source>
        <strain evidence="2">Rsan-2018</strain>
        <tissue evidence="2">Larvae</tissue>
    </source>
</reference>
<feature type="region of interest" description="Disordered" evidence="1">
    <location>
        <begin position="1"/>
        <end position="86"/>
    </location>
</feature>
<reference evidence="2" key="1">
    <citation type="journal article" date="2020" name="Cell">
        <title>Large-Scale Comparative Analyses of Tick Genomes Elucidate Their Genetic Diversity and Vector Capacities.</title>
        <authorList>
            <consortium name="Tick Genome and Microbiome Consortium (TIGMIC)"/>
            <person name="Jia N."/>
            <person name="Wang J."/>
            <person name="Shi W."/>
            <person name="Du L."/>
            <person name="Sun Y."/>
            <person name="Zhan W."/>
            <person name="Jiang J.F."/>
            <person name="Wang Q."/>
            <person name="Zhang B."/>
            <person name="Ji P."/>
            <person name="Bell-Sakyi L."/>
            <person name="Cui X.M."/>
            <person name="Yuan T.T."/>
            <person name="Jiang B.G."/>
            <person name="Yang W.F."/>
            <person name="Lam T.T."/>
            <person name="Chang Q.C."/>
            <person name="Ding S.J."/>
            <person name="Wang X.J."/>
            <person name="Zhu J.G."/>
            <person name="Ruan X.D."/>
            <person name="Zhao L."/>
            <person name="Wei J.T."/>
            <person name="Ye R.Z."/>
            <person name="Que T.C."/>
            <person name="Du C.H."/>
            <person name="Zhou Y.H."/>
            <person name="Cheng J.X."/>
            <person name="Dai P.F."/>
            <person name="Guo W.B."/>
            <person name="Han X.H."/>
            <person name="Huang E.J."/>
            <person name="Li L.F."/>
            <person name="Wei W."/>
            <person name="Gao Y.C."/>
            <person name="Liu J.Z."/>
            <person name="Shao H.Z."/>
            <person name="Wang X."/>
            <person name="Wang C.C."/>
            <person name="Yang T.C."/>
            <person name="Huo Q.B."/>
            <person name="Li W."/>
            <person name="Chen H.Y."/>
            <person name="Chen S.E."/>
            <person name="Zhou L.G."/>
            <person name="Ni X.B."/>
            <person name="Tian J.H."/>
            <person name="Sheng Y."/>
            <person name="Liu T."/>
            <person name="Pan Y.S."/>
            <person name="Xia L.Y."/>
            <person name="Li J."/>
            <person name="Zhao F."/>
            <person name="Cao W.C."/>
        </authorList>
    </citation>
    <scope>NUCLEOTIDE SEQUENCE</scope>
    <source>
        <strain evidence="2">Rsan-2018</strain>
    </source>
</reference>
<dbReference type="EMBL" id="JABSTV010000228">
    <property type="protein sequence ID" value="KAH7986884.1"/>
    <property type="molecule type" value="Genomic_DNA"/>
</dbReference>
<organism evidence="2 3">
    <name type="scientific">Rhipicephalus sanguineus</name>
    <name type="common">Brown dog tick</name>
    <name type="synonym">Ixodes sanguineus</name>
    <dbReference type="NCBI Taxonomy" id="34632"/>
    <lineage>
        <taxon>Eukaryota</taxon>
        <taxon>Metazoa</taxon>
        <taxon>Ecdysozoa</taxon>
        <taxon>Arthropoda</taxon>
        <taxon>Chelicerata</taxon>
        <taxon>Arachnida</taxon>
        <taxon>Acari</taxon>
        <taxon>Parasitiformes</taxon>
        <taxon>Ixodida</taxon>
        <taxon>Ixodoidea</taxon>
        <taxon>Ixodidae</taxon>
        <taxon>Rhipicephalinae</taxon>
        <taxon>Rhipicephalus</taxon>
        <taxon>Rhipicephalus</taxon>
    </lineage>
</organism>
<feature type="region of interest" description="Disordered" evidence="1">
    <location>
        <begin position="377"/>
        <end position="413"/>
    </location>
</feature>
<evidence type="ECO:0000313" key="3">
    <source>
        <dbReference type="Proteomes" id="UP000821837"/>
    </source>
</evidence>
<keyword evidence="3" id="KW-1185">Reference proteome</keyword>
<dbReference type="AlphaFoldDB" id="A0A9D4TE12"/>
<dbReference type="Proteomes" id="UP000821837">
    <property type="component" value="Unassembled WGS sequence"/>
</dbReference>
<dbReference type="VEuPathDB" id="VectorBase:RSAN_036849"/>